<dbReference type="Gene3D" id="3.30.70.100">
    <property type="match status" value="1"/>
</dbReference>
<evidence type="ECO:0000313" key="12">
    <source>
        <dbReference type="Proteomes" id="UP000790833"/>
    </source>
</evidence>
<evidence type="ECO:0000259" key="10">
    <source>
        <dbReference type="PROSITE" id="PS50846"/>
    </source>
</evidence>
<dbReference type="SUPFAM" id="SSF49329">
    <property type="entry name" value="Cu,Zn superoxide dismutase-like"/>
    <property type="match status" value="1"/>
</dbReference>
<name>A0A9P8AHB9_9ASCO</name>
<evidence type="ECO:0000256" key="5">
    <source>
        <dbReference type="ARBA" id="ARBA00022490"/>
    </source>
</evidence>
<dbReference type="PANTHER" id="PTHR10003">
    <property type="entry name" value="SUPEROXIDE DISMUTASE CU-ZN -RELATED"/>
    <property type="match status" value="1"/>
</dbReference>
<dbReference type="SUPFAM" id="SSF55008">
    <property type="entry name" value="HMA, heavy metal-associated domain"/>
    <property type="match status" value="1"/>
</dbReference>
<dbReference type="Proteomes" id="UP000790833">
    <property type="component" value="Unassembled WGS sequence"/>
</dbReference>
<evidence type="ECO:0000313" key="11">
    <source>
        <dbReference type="EMBL" id="KAG7192538.1"/>
    </source>
</evidence>
<dbReference type="AlphaFoldDB" id="A0A9P8AHB9"/>
<dbReference type="EMBL" id="JAHMUF010000017">
    <property type="protein sequence ID" value="KAG7192538.1"/>
    <property type="molecule type" value="Genomic_DNA"/>
</dbReference>
<dbReference type="FunFam" id="3.30.70.100:FF:000038">
    <property type="entry name" value="Superoxide dismutase 1 copper chaperone"/>
    <property type="match status" value="1"/>
</dbReference>
<keyword evidence="9" id="KW-0143">Chaperone</keyword>
<sequence length="250" mass="26320">MSSFEIVFAVPMECQSCVESVTDALKPISGLESVDVQLDSNLVVTKGTTSPSDIVRAIQNTGRDAIIRGTGKPNSAAVCILESFDPKDSAMPVKGLARIVSVNEKECVIDLTVNGLPKGTYYPSVRQLGNLSRGALSTGGLYCQLQPVEVTQPSDISTTINSIGSAIHRGLSSIGLCSGQSFLHAPMNISDIIGRSVILSSKPNTVTEDSLCGVIARSAGAWENDKQVCSCTGKTVWQERTDAVNKGITA</sequence>
<gene>
    <name evidence="11" type="primary">CCS1</name>
    <name evidence="11" type="ORF">KQ657_001633</name>
</gene>
<evidence type="ECO:0000256" key="7">
    <source>
        <dbReference type="ARBA" id="ARBA00023008"/>
    </source>
</evidence>
<keyword evidence="5" id="KW-0963">Cytoplasm</keyword>
<organism evidence="11 12">
    <name type="scientific">Scheffersomyces spartinae</name>
    <dbReference type="NCBI Taxonomy" id="45513"/>
    <lineage>
        <taxon>Eukaryota</taxon>
        <taxon>Fungi</taxon>
        <taxon>Dikarya</taxon>
        <taxon>Ascomycota</taxon>
        <taxon>Saccharomycotina</taxon>
        <taxon>Pichiomycetes</taxon>
        <taxon>Debaryomycetaceae</taxon>
        <taxon>Scheffersomyces</taxon>
    </lineage>
</organism>
<dbReference type="GO" id="GO:0005737">
    <property type="term" value="C:cytoplasm"/>
    <property type="evidence" value="ECO:0007669"/>
    <property type="project" value="UniProtKB-SubCell"/>
</dbReference>
<dbReference type="CDD" id="cd00371">
    <property type="entry name" value="HMA"/>
    <property type="match status" value="1"/>
</dbReference>
<evidence type="ECO:0000256" key="6">
    <source>
        <dbReference type="ARBA" id="ARBA00022723"/>
    </source>
</evidence>
<comment type="cofactor">
    <cofactor evidence="1">
        <name>Cu(2+)</name>
        <dbReference type="ChEBI" id="CHEBI:29036"/>
    </cofactor>
</comment>
<dbReference type="Pfam" id="PF00403">
    <property type="entry name" value="HMA"/>
    <property type="match status" value="1"/>
</dbReference>
<evidence type="ECO:0000256" key="9">
    <source>
        <dbReference type="ARBA" id="ARBA00023186"/>
    </source>
</evidence>
<dbReference type="PROSITE" id="PS50846">
    <property type="entry name" value="HMA_2"/>
    <property type="match status" value="1"/>
</dbReference>
<comment type="similarity">
    <text evidence="3">Belongs to the CCS1 family.</text>
</comment>
<comment type="caution">
    <text evidence="11">The sequence shown here is derived from an EMBL/GenBank/DDBJ whole genome shotgun (WGS) entry which is preliminary data.</text>
</comment>
<evidence type="ECO:0000256" key="3">
    <source>
        <dbReference type="ARBA" id="ARBA00010636"/>
    </source>
</evidence>
<dbReference type="InterPro" id="IPR036423">
    <property type="entry name" value="SOD-like_Cu/Zn_dom_sf"/>
</dbReference>
<comment type="subcellular location">
    <subcellularLocation>
        <location evidence="2">Cytoplasm</location>
    </subcellularLocation>
</comment>
<dbReference type="GO" id="GO:0006801">
    <property type="term" value="P:superoxide metabolic process"/>
    <property type="evidence" value="ECO:0007669"/>
    <property type="project" value="InterPro"/>
</dbReference>
<dbReference type="InterPro" id="IPR006121">
    <property type="entry name" value="HMA_dom"/>
</dbReference>
<dbReference type="InterPro" id="IPR024134">
    <property type="entry name" value="SOD_Cu/Zn_/chaperone"/>
</dbReference>
<dbReference type="GeneID" id="66115007"/>
<dbReference type="GO" id="GO:0005507">
    <property type="term" value="F:copper ion binding"/>
    <property type="evidence" value="ECO:0007669"/>
    <property type="project" value="InterPro"/>
</dbReference>
<feature type="domain" description="HMA" evidence="10">
    <location>
        <begin position="3"/>
        <end position="66"/>
    </location>
</feature>
<dbReference type="Gene3D" id="2.60.40.200">
    <property type="entry name" value="Superoxide dismutase, copper/zinc binding domain"/>
    <property type="match status" value="1"/>
</dbReference>
<evidence type="ECO:0000256" key="8">
    <source>
        <dbReference type="ARBA" id="ARBA00023157"/>
    </source>
</evidence>
<keyword evidence="6" id="KW-0479">Metal-binding</keyword>
<dbReference type="InterPro" id="IPR036163">
    <property type="entry name" value="HMA_dom_sf"/>
</dbReference>
<reference evidence="11" key="1">
    <citation type="submission" date="2021-03" db="EMBL/GenBank/DDBJ databases">
        <authorList>
            <person name="Palmer J.M."/>
        </authorList>
    </citation>
    <scope>NUCLEOTIDE SEQUENCE</scope>
    <source>
        <strain evidence="11">ARV_011</strain>
    </source>
</reference>
<keyword evidence="7" id="KW-0186">Copper</keyword>
<dbReference type="RefSeq" id="XP_043048088.1">
    <property type="nucleotide sequence ID" value="XM_043192424.1"/>
</dbReference>
<proteinExistence type="inferred from homology"/>
<protein>
    <recommendedName>
        <fullName evidence="4">Superoxide dismutase 1 copper chaperone</fullName>
    </recommendedName>
</protein>
<keyword evidence="8" id="KW-1015">Disulfide bond</keyword>
<keyword evidence="12" id="KW-1185">Reference proteome</keyword>
<evidence type="ECO:0000256" key="4">
    <source>
        <dbReference type="ARBA" id="ARBA00016103"/>
    </source>
</evidence>
<accession>A0A9P8AHB9</accession>
<evidence type="ECO:0000256" key="1">
    <source>
        <dbReference type="ARBA" id="ARBA00001973"/>
    </source>
</evidence>
<dbReference type="OrthoDB" id="666972at2759"/>
<evidence type="ECO:0000256" key="2">
    <source>
        <dbReference type="ARBA" id="ARBA00004496"/>
    </source>
</evidence>